<evidence type="ECO:0000313" key="18">
    <source>
        <dbReference type="Proteomes" id="UP001626550"/>
    </source>
</evidence>
<dbReference type="InterPro" id="IPR012990">
    <property type="entry name" value="Beta-sandwich_Sec23_24"/>
</dbReference>
<accession>A0ABD2PRD8</accession>
<dbReference type="SUPFAM" id="SSF82754">
    <property type="entry name" value="C-terminal, gelsolin-like domain of Sec23/24"/>
    <property type="match status" value="1"/>
</dbReference>
<evidence type="ECO:0000256" key="11">
    <source>
        <dbReference type="ARBA" id="ARBA00023329"/>
    </source>
</evidence>
<dbReference type="SUPFAM" id="SSF81995">
    <property type="entry name" value="beta-sandwich domain of Sec23/24"/>
    <property type="match status" value="1"/>
</dbReference>
<feature type="compositionally biased region" description="Pro residues" evidence="12">
    <location>
        <begin position="106"/>
        <end position="119"/>
    </location>
</feature>
<dbReference type="SUPFAM" id="SSF53300">
    <property type="entry name" value="vWA-like"/>
    <property type="match status" value="1"/>
</dbReference>
<evidence type="ECO:0000256" key="3">
    <source>
        <dbReference type="ARBA" id="ARBA00004397"/>
    </source>
</evidence>
<dbReference type="InterPro" id="IPR006895">
    <property type="entry name" value="Znf_Sec23_Sec24"/>
</dbReference>
<keyword evidence="5" id="KW-0813">Transport</keyword>
<dbReference type="Gene3D" id="1.20.120.730">
    <property type="entry name" value="Sec23/Sec24 helical domain"/>
    <property type="match status" value="1"/>
</dbReference>
<feature type="compositionally biased region" description="Acidic residues" evidence="12">
    <location>
        <begin position="821"/>
        <end position="836"/>
    </location>
</feature>
<evidence type="ECO:0000259" key="15">
    <source>
        <dbReference type="Pfam" id="PF04815"/>
    </source>
</evidence>
<dbReference type="GO" id="GO:0000139">
    <property type="term" value="C:Golgi membrane"/>
    <property type="evidence" value="ECO:0007669"/>
    <property type="project" value="UniProtKB-SubCell"/>
</dbReference>
<dbReference type="Pfam" id="PF04815">
    <property type="entry name" value="Sec23_helical"/>
    <property type="match status" value="1"/>
</dbReference>
<evidence type="ECO:0000256" key="12">
    <source>
        <dbReference type="SAM" id="MobiDB-lite"/>
    </source>
</evidence>
<evidence type="ECO:0000256" key="2">
    <source>
        <dbReference type="ARBA" id="ARBA00004394"/>
    </source>
</evidence>
<dbReference type="Proteomes" id="UP001626550">
    <property type="component" value="Unassembled WGS sequence"/>
</dbReference>
<evidence type="ECO:0000256" key="1">
    <source>
        <dbReference type="ARBA" id="ARBA00004299"/>
    </source>
</evidence>
<feature type="region of interest" description="Disordered" evidence="12">
    <location>
        <begin position="801"/>
        <end position="845"/>
    </location>
</feature>
<feature type="compositionally biased region" description="Polar residues" evidence="12">
    <location>
        <begin position="120"/>
        <end position="130"/>
    </location>
</feature>
<feature type="domain" description="Sec23/Sec24 helical" evidence="15">
    <location>
        <begin position="668"/>
        <end position="770"/>
    </location>
</feature>
<feature type="compositionally biased region" description="Basic and acidic residues" evidence="12">
    <location>
        <begin position="810"/>
        <end position="820"/>
    </location>
</feature>
<name>A0ABD2PRD8_9PLAT</name>
<dbReference type="InterPro" id="IPR036180">
    <property type="entry name" value="Gelsolin-like_dom_sf"/>
</dbReference>
<keyword evidence="11" id="KW-0968">Cytoplasmic vesicle</keyword>
<feature type="domain" description="Sec23/Sec24 trunk" evidence="14">
    <location>
        <begin position="301"/>
        <end position="520"/>
    </location>
</feature>
<evidence type="ECO:0000313" key="17">
    <source>
        <dbReference type="EMBL" id="KAL3310058.1"/>
    </source>
</evidence>
<comment type="similarity">
    <text evidence="4">Belongs to the SEC23/SEC24 family. SEC24 subfamily.</text>
</comment>
<keyword evidence="8" id="KW-0653">Protein transport</keyword>
<gene>
    <name evidence="17" type="ORF">Ciccas_011384</name>
</gene>
<reference evidence="17 18" key="1">
    <citation type="submission" date="2024-11" db="EMBL/GenBank/DDBJ databases">
        <title>Adaptive evolution of stress response genes in parasites aligns with host niche diversity.</title>
        <authorList>
            <person name="Hahn C."/>
            <person name="Resl P."/>
        </authorList>
    </citation>
    <scope>NUCLEOTIDE SEQUENCE [LARGE SCALE GENOMIC DNA]</scope>
    <source>
        <strain evidence="17">EGGRZ-B1_66</strain>
        <tissue evidence="17">Body</tissue>
    </source>
</reference>
<dbReference type="SUPFAM" id="SSF82919">
    <property type="entry name" value="Zn-finger domain of Sec23/24"/>
    <property type="match status" value="1"/>
</dbReference>
<evidence type="ECO:0000256" key="8">
    <source>
        <dbReference type="ARBA" id="ARBA00022927"/>
    </source>
</evidence>
<dbReference type="InterPro" id="IPR036175">
    <property type="entry name" value="Sec23/24_helical_dom_sf"/>
</dbReference>
<dbReference type="EMBL" id="JBJKFK010003284">
    <property type="protein sequence ID" value="KAL3310058.1"/>
    <property type="molecule type" value="Genomic_DNA"/>
</dbReference>
<dbReference type="PANTHER" id="PTHR13803:SF39">
    <property type="entry name" value="SECRETORY 24AB, ISOFORM A"/>
    <property type="match status" value="1"/>
</dbReference>
<protein>
    <submittedName>
        <fullName evidence="17">Uncharacterized protein</fullName>
    </submittedName>
</protein>
<feature type="region of interest" description="Disordered" evidence="12">
    <location>
        <begin position="24"/>
        <end position="137"/>
    </location>
</feature>
<keyword evidence="18" id="KW-1185">Reference proteome</keyword>
<evidence type="ECO:0000256" key="6">
    <source>
        <dbReference type="ARBA" id="ARBA00022824"/>
    </source>
</evidence>
<keyword evidence="9" id="KW-0333">Golgi apparatus</keyword>
<dbReference type="InterPro" id="IPR006900">
    <property type="entry name" value="Sec23/24_helical_dom"/>
</dbReference>
<dbReference type="Gene3D" id="3.40.50.410">
    <property type="entry name" value="von Willebrand factor, type A domain"/>
    <property type="match status" value="1"/>
</dbReference>
<dbReference type="InterPro" id="IPR036174">
    <property type="entry name" value="Znf_Sec23_Sec24_sf"/>
</dbReference>
<dbReference type="Pfam" id="PF04811">
    <property type="entry name" value="Sec23_trunk"/>
    <property type="match status" value="1"/>
</dbReference>
<keyword evidence="6" id="KW-0256">Endoplasmic reticulum</keyword>
<keyword evidence="7" id="KW-0931">ER-Golgi transport</keyword>
<evidence type="ECO:0000256" key="5">
    <source>
        <dbReference type="ARBA" id="ARBA00022448"/>
    </source>
</evidence>
<dbReference type="InterPro" id="IPR006896">
    <property type="entry name" value="Sec23/24_trunk_dom"/>
</dbReference>
<evidence type="ECO:0000256" key="10">
    <source>
        <dbReference type="ARBA" id="ARBA00023136"/>
    </source>
</evidence>
<dbReference type="InterPro" id="IPR050550">
    <property type="entry name" value="SEC23_SEC24_subfamily"/>
</dbReference>
<feature type="compositionally biased region" description="Polar residues" evidence="12">
    <location>
        <begin position="24"/>
        <end position="36"/>
    </location>
</feature>
<evidence type="ECO:0000259" key="14">
    <source>
        <dbReference type="Pfam" id="PF04811"/>
    </source>
</evidence>
<dbReference type="GO" id="GO:0012507">
    <property type="term" value="C:ER to Golgi transport vesicle membrane"/>
    <property type="evidence" value="ECO:0007669"/>
    <property type="project" value="UniProtKB-SubCell"/>
</dbReference>
<dbReference type="PANTHER" id="PTHR13803">
    <property type="entry name" value="SEC24-RELATED PROTEIN"/>
    <property type="match status" value="1"/>
</dbReference>
<keyword evidence="10" id="KW-0472">Membrane</keyword>
<dbReference type="SUPFAM" id="SSF81811">
    <property type="entry name" value="Helical domain of Sec23/24"/>
    <property type="match status" value="1"/>
</dbReference>
<feature type="compositionally biased region" description="Polar residues" evidence="12">
    <location>
        <begin position="44"/>
        <end position="66"/>
    </location>
</feature>
<organism evidence="17 18">
    <name type="scientific">Cichlidogyrus casuarinus</name>
    <dbReference type="NCBI Taxonomy" id="1844966"/>
    <lineage>
        <taxon>Eukaryota</taxon>
        <taxon>Metazoa</taxon>
        <taxon>Spiralia</taxon>
        <taxon>Lophotrochozoa</taxon>
        <taxon>Platyhelminthes</taxon>
        <taxon>Monogenea</taxon>
        <taxon>Monopisthocotylea</taxon>
        <taxon>Dactylogyridea</taxon>
        <taxon>Ancyrocephalidae</taxon>
        <taxon>Cichlidogyrus</taxon>
    </lineage>
</organism>
<evidence type="ECO:0000259" key="16">
    <source>
        <dbReference type="Pfam" id="PF08033"/>
    </source>
</evidence>
<dbReference type="Gene3D" id="2.60.40.1670">
    <property type="entry name" value="beta-sandwich domain of Sec23/24"/>
    <property type="match status" value="2"/>
</dbReference>
<feature type="domain" description="Zinc finger Sec23/Sec24-type" evidence="13">
    <location>
        <begin position="227"/>
        <end position="264"/>
    </location>
</feature>
<dbReference type="Gene3D" id="2.30.30.380">
    <property type="entry name" value="Zn-finger domain of Sec23/24"/>
    <property type="match status" value="1"/>
</dbReference>
<dbReference type="Pfam" id="PF08033">
    <property type="entry name" value="Sec23_BS"/>
    <property type="match status" value="1"/>
</dbReference>
<feature type="compositionally biased region" description="Polar residues" evidence="12">
    <location>
        <begin position="79"/>
        <end position="94"/>
    </location>
</feature>
<dbReference type="GO" id="GO:0016192">
    <property type="term" value="P:vesicle-mediated transport"/>
    <property type="evidence" value="ECO:0007669"/>
    <property type="project" value="UniProtKB-KW"/>
</dbReference>
<proteinExistence type="inferred from homology"/>
<dbReference type="AlphaFoldDB" id="A0ABD2PRD8"/>
<dbReference type="Pfam" id="PF04810">
    <property type="entry name" value="zf-Sec23_Sec24"/>
    <property type="match status" value="1"/>
</dbReference>
<evidence type="ECO:0000259" key="13">
    <source>
        <dbReference type="Pfam" id="PF04810"/>
    </source>
</evidence>
<dbReference type="Gene3D" id="3.40.20.10">
    <property type="entry name" value="Severin"/>
    <property type="match status" value="1"/>
</dbReference>
<evidence type="ECO:0000256" key="9">
    <source>
        <dbReference type="ARBA" id="ARBA00023034"/>
    </source>
</evidence>
<comment type="subcellular location">
    <subcellularLocation>
        <location evidence="1">Cytoplasmic vesicle</location>
        <location evidence="1">COPII-coated vesicle membrane</location>
        <topology evidence="1">Peripheral membrane protein</topology>
        <orientation evidence="1">Cytoplasmic side</orientation>
    </subcellularLocation>
    <subcellularLocation>
        <location evidence="3">Endoplasmic reticulum membrane</location>
        <topology evidence="3">Peripheral membrane protein</topology>
        <orientation evidence="3">Cytoplasmic side</orientation>
    </subcellularLocation>
    <subcellularLocation>
        <location evidence="2">Golgi apparatus membrane</location>
    </subcellularLocation>
</comment>
<evidence type="ECO:0000256" key="4">
    <source>
        <dbReference type="ARBA" id="ARBA00008334"/>
    </source>
</evidence>
<comment type="caution">
    <text evidence="17">The sequence shown here is derived from an EMBL/GenBank/DDBJ whole genome shotgun (WGS) entry which is preliminary data.</text>
</comment>
<dbReference type="GO" id="GO:0005789">
    <property type="term" value="C:endoplasmic reticulum membrane"/>
    <property type="evidence" value="ECO:0007669"/>
    <property type="project" value="UniProtKB-SubCell"/>
</dbReference>
<evidence type="ECO:0000256" key="7">
    <source>
        <dbReference type="ARBA" id="ARBA00022892"/>
    </source>
</evidence>
<dbReference type="GO" id="GO:0015031">
    <property type="term" value="P:protein transport"/>
    <property type="evidence" value="ECO:0007669"/>
    <property type="project" value="UniProtKB-KW"/>
</dbReference>
<dbReference type="InterPro" id="IPR036465">
    <property type="entry name" value="vWFA_dom_sf"/>
</dbReference>
<dbReference type="InterPro" id="IPR029006">
    <property type="entry name" value="ADF-H/Gelsolin-like_dom_sf"/>
</dbReference>
<sequence>MSNLQPPQSSFSYSTQVPTAQISDYTNGVHGQQQLPPFQPPYSQPNSLSQPTVPQFQAQVPTSHNQAPLPPTQFPTHPIENQNAGQTQSVQITNGHMPVPSTVSVPTPPRPSYNMPPKPTTTFLGQQPQRTMHKDPRQRITVEEWGQIRTPISLLHDKNLWPSDGLEPLAKPMLDTPVNCDPSIVQCTLTSFPSSQKLLKKCRLPLGIVMHPFKDLSTLCVIQSKSIVRCRSCRTYINPFVQFIDSGRRWRCPVCLLVNTVPDDFFYDPVTGHYGDPMRRPEIRSSTVEYIAPSEYTLRPPQAATYVFCIAVNRPAVTSGVLKIVCKKLSQHIHELPGDARRQMAIITFNSQIHFYKLLPDQSAQMLICPDVEEVFIPDMDGLMNRIESCQESLEEVLHDMIPSEFEDTEDCGNCLGSALQACFKLISSYGGRVTVFNCSLPNVGSGSLHNREEVSDRLTPDTKHINPAIDFYKTFALECAAHQVAVDQFVFNSQYSDLATLAGASRHSGGQIYHYPDFHYVPGLHTSRRIRREGGAICDQTKPGSMDKNNDPGWIEAQRFSQDFDRYLTRKLGLEAVLRVRCSTGVSLEAFHGCFFVRSMDLLALPNVNPDSGFAFQLGITEDIGNPLVVLQTAILYTSSRGDRRIRVHTLGLPVVQTESDVFFGADQAAIACLLAKMAVDRSLSSGLAAAREALVNAVADAISAYNASSSGAKEALKNLYCPATLRLLPLYVCGLLRSVAFRNHRATRLDERLAAMEYIKSQPPATLLPFMYPKLYPVHLLDCPEPEPTLSERVNQMKMSEAQQPIKENGEDHSRGDSSDSDSSSDDEQEEESDKETVDLVTLGPSRLSTESINTSGVYLLDVGQYFLLVVGNGANESPGLFQRMLGIDSVHELPACGGPEGLPVIPTKYRLPNGKRPLVARRLRRFLDRITEDRAIGLQLIWMRHDAPAYLRTRFLASMVEDRSETAPNYHEFLQMVQKALS</sequence>
<feature type="domain" description="Sec23/Sec24 beta-sandwich" evidence="16">
    <location>
        <begin position="574"/>
        <end position="657"/>
    </location>
</feature>